<reference evidence="10" key="1">
    <citation type="submission" date="2020-11" db="EMBL/GenBank/DDBJ databases">
        <title>Chlorella ohadii genome sequencing and assembly.</title>
        <authorList>
            <person name="Murik O."/>
            <person name="Treves H."/>
            <person name="Kedem I."/>
            <person name="Shotland Y."/>
            <person name="Kaplan A."/>
        </authorList>
    </citation>
    <scope>NUCLEOTIDE SEQUENCE</scope>
    <source>
        <strain evidence="10">1</strain>
    </source>
</reference>
<dbReference type="EMBL" id="JADXDR010000220">
    <property type="protein sequence ID" value="KAI7835870.1"/>
    <property type="molecule type" value="Genomic_DNA"/>
</dbReference>
<evidence type="ECO:0000313" key="10">
    <source>
        <dbReference type="EMBL" id="KAI7835870.1"/>
    </source>
</evidence>
<dbReference type="NCBIfam" id="TIGR02012">
    <property type="entry name" value="tigrfam_recA"/>
    <property type="match status" value="1"/>
</dbReference>
<dbReference type="PROSITE" id="PS50162">
    <property type="entry name" value="RECA_2"/>
    <property type="match status" value="1"/>
</dbReference>
<evidence type="ECO:0000256" key="6">
    <source>
        <dbReference type="RuleBase" id="RU003422"/>
    </source>
</evidence>
<evidence type="ECO:0000259" key="8">
    <source>
        <dbReference type="PROSITE" id="PS50162"/>
    </source>
</evidence>
<evidence type="ECO:0000256" key="4">
    <source>
        <dbReference type="ARBA" id="ARBA00023125"/>
    </source>
</evidence>
<evidence type="ECO:0000313" key="11">
    <source>
        <dbReference type="Proteomes" id="UP001205105"/>
    </source>
</evidence>
<gene>
    <name evidence="10" type="ORF">COHA_010267</name>
</gene>
<dbReference type="Gene3D" id="3.40.50.300">
    <property type="entry name" value="P-loop containing nucleotide triphosphate hydrolases"/>
    <property type="match status" value="1"/>
</dbReference>
<dbReference type="GO" id="GO:0005524">
    <property type="term" value="F:ATP binding"/>
    <property type="evidence" value="ECO:0007669"/>
    <property type="project" value="UniProtKB-KW"/>
</dbReference>
<evidence type="ECO:0000256" key="3">
    <source>
        <dbReference type="ARBA" id="ARBA00022840"/>
    </source>
</evidence>
<proteinExistence type="inferred from homology"/>
<dbReference type="GO" id="GO:0140664">
    <property type="term" value="F:ATP-dependent DNA damage sensor activity"/>
    <property type="evidence" value="ECO:0007669"/>
    <property type="project" value="InterPro"/>
</dbReference>
<keyword evidence="2 6" id="KW-0547">Nucleotide-binding</keyword>
<dbReference type="PROSITE" id="PS50163">
    <property type="entry name" value="RECA_3"/>
    <property type="match status" value="1"/>
</dbReference>
<name>A0AAD5DD82_9CHLO</name>
<keyword evidence="7" id="KW-0227">DNA damage</keyword>
<dbReference type="GO" id="GO:0003697">
    <property type="term" value="F:single-stranded DNA binding"/>
    <property type="evidence" value="ECO:0007669"/>
    <property type="project" value="InterPro"/>
</dbReference>
<evidence type="ECO:0000256" key="2">
    <source>
        <dbReference type="ARBA" id="ARBA00022741"/>
    </source>
</evidence>
<evidence type="ECO:0000256" key="1">
    <source>
        <dbReference type="ARBA" id="ARBA00009391"/>
    </source>
</evidence>
<comment type="caution">
    <text evidence="10">The sequence shown here is derived from an EMBL/GenBank/DDBJ whole genome shotgun (WGS) entry which is preliminary data.</text>
</comment>
<feature type="domain" description="RecA family profile 1" evidence="8">
    <location>
        <begin position="92"/>
        <end position="250"/>
    </location>
</feature>
<dbReference type="SUPFAM" id="SSF52540">
    <property type="entry name" value="P-loop containing nucleoside triphosphate hydrolases"/>
    <property type="match status" value="1"/>
</dbReference>
<dbReference type="SMART" id="SM00382">
    <property type="entry name" value="AAA"/>
    <property type="match status" value="1"/>
</dbReference>
<feature type="domain" description="RecA family profile 2" evidence="9">
    <location>
        <begin position="255"/>
        <end position="299"/>
    </location>
</feature>
<accession>A0AAD5DD82</accession>
<dbReference type="InterPro" id="IPR049261">
    <property type="entry name" value="RecA-like_C"/>
</dbReference>
<dbReference type="CDD" id="cd00983">
    <property type="entry name" value="RecA"/>
    <property type="match status" value="1"/>
</dbReference>
<evidence type="ECO:0000256" key="5">
    <source>
        <dbReference type="ARBA" id="ARBA00023172"/>
    </source>
</evidence>
<organism evidence="10 11">
    <name type="scientific">Chlorella ohadii</name>
    <dbReference type="NCBI Taxonomy" id="2649997"/>
    <lineage>
        <taxon>Eukaryota</taxon>
        <taxon>Viridiplantae</taxon>
        <taxon>Chlorophyta</taxon>
        <taxon>core chlorophytes</taxon>
        <taxon>Trebouxiophyceae</taxon>
        <taxon>Chlorellales</taxon>
        <taxon>Chlorellaceae</taxon>
        <taxon>Chlorella clade</taxon>
        <taxon>Chlorella</taxon>
    </lineage>
</organism>
<dbReference type="InterPro" id="IPR013765">
    <property type="entry name" value="DNA_recomb/repair_RecA"/>
</dbReference>
<keyword evidence="11" id="KW-1185">Reference proteome</keyword>
<evidence type="ECO:0000259" key="9">
    <source>
        <dbReference type="PROSITE" id="PS50163"/>
    </source>
</evidence>
<dbReference type="GO" id="GO:0006281">
    <property type="term" value="P:DNA repair"/>
    <property type="evidence" value="ECO:0007669"/>
    <property type="project" value="InterPro"/>
</dbReference>
<comment type="similarity">
    <text evidence="1 6">Belongs to the RecA family.</text>
</comment>
<evidence type="ECO:0000256" key="7">
    <source>
        <dbReference type="RuleBase" id="RU004527"/>
    </source>
</evidence>
<dbReference type="InterPro" id="IPR020587">
    <property type="entry name" value="RecA_monomer-monomer_interface"/>
</dbReference>
<dbReference type="SUPFAM" id="SSF54752">
    <property type="entry name" value="RecA protein, C-terminal domain"/>
    <property type="match status" value="1"/>
</dbReference>
<sequence length="384" mass="40681">MLRVAFLSARSRLLGRAPAFSSSLLQPQAGARDVSKVTAAAAARAARAEAAAAVGDSSSDAKARALDSVLKEINSRFGKNSIMKLGTNSYGEVVTTPTGALTLDLALGGGYPKGRVVEIYGPESSGKTTLALHAMAEVQKAGGSVALIDAEHAFDPVFAKHLGVDVDTLLLCQPDSGEMALEVADSLIRSSAVDMVAVDSVAALVPRAELEGEIGQTQVGAQARLMSGALRKIAGNASKHNCTIIFLNQLRQKVGVIYGNPEVTSGGQALKYYASVRLEVRIKEKISAGVQGQIGIRVKKVINAHYLSKRGSWYYCGEQRLAQGRDKTLDVIKEDADLRCKIEAQTRQVLAGKDINDIYEGEEPVVEESFAEGDGVLREQVPSS</sequence>
<keyword evidence="3 6" id="KW-0067">ATP-binding</keyword>
<dbReference type="GO" id="GO:0006310">
    <property type="term" value="P:DNA recombination"/>
    <property type="evidence" value="ECO:0007669"/>
    <property type="project" value="UniProtKB-KW"/>
</dbReference>
<dbReference type="Gene3D" id="3.30.250.10">
    <property type="entry name" value="RecA protein, C-terminal domain"/>
    <property type="match status" value="1"/>
</dbReference>
<dbReference type="AlphaFoldDB" id="A0AAD5DD82"/>
<dbReference type="InterPro" id="IPR027417">
    <property type="entry name" value="P-loop_NTPase"/>
</dbReference>
<dbReference type="InterPro" id="IPR020588">
    <property type="entry name" value="RecA_ATP-bd"/>
</dbReference>
<dbReference type="InterPro" id="IPR003593">
    <property type="entry name" value="AAA+_ATPase"/>
</dbReference>
<dbReference type="Proteomes" id="UP001205105">
    <property type="component" value="Unassembled WGS sequence"/>
</dbReference>
<keyword evidence="5 7" id="KW-0233">DNA recombination</keyword>
<dbReference type="Pfam" id="PF00154">
    <property type="entry name" value="RecA_N"/>
    <property type="match status" value="1"/>
</dbReference>
<dbReference type="InterPro" id="IPR023400">
    <property type="entry name" value="RecA_C_sf"/>
</dbReference>
<protein>
    <submittedName>
        <fullName evidence="10">Uncharacterized protein</fullName>
    </submittedName>
</protein>
<dbReference type="InterPro" id="IPR049428">
    <property type="entry name" value="RecA-like_N"/>
</dbReference>
<dbReference type="Pfam" id="PF21096">
    <property type="entry name" value="RecA_C"/>
    <property type="match status" value="1"/>
</dbReference>
<dbReference type="PRINTS" id="PR00142">
    <property type="entry name" value="RECA"/>
</dbReference>
<dbReference type="PANTHER" id="PTHR45900">
    <property type="entry name" value="RECA"/>
    <property type="match status" value="1"/>
</dbReference>
<dbReference type="PANTHER" id="PTHR45900:SF1">
    <property type="entry name" value="MITOCHONDRIAL DNA REPAIR PROTEIN RECA HOMOLOG-RELATED"/>
    <property type="match status" value="1"/>
</dbReference>
<keyword evidence="4 7" id="KW-0238">DNA-binding</keyword>